<keyword evidence="1 5" id="KW-0808">Transferase</keyword>
<dbReference type="CDD" id="cd00830">
    <property type="entry name" value="KAS_III"/>
    <property type="match status" value="1"/>
</dbReference>
<evidence type="ECO:0000256" key="2">
    <source>
        <dbReference type="ARBA" id="ARBA00023315"/>
    </source>
</evidence>
<name>F6FUN8_ISOV2</name>
<dbReference type="GO" id="GO:0006633">
    <property type="term" value="P:fatty acid biosynthetic process"/>
    <property type="evidence" value="ECO:0007669"/>
    <property type="project" value="InterPro"/>
</dbReference>
<dbReference type="InterPro" id="IPR013747">
    <property type="entry name" value="ACP_syn_III_C"/>
</dbReference>
<dbReference type="eggNOG" id="COG0332">
    <property type="taxonomic scope" value="Bacteria"/>
</dbReference>
<dbReference type="InterPro" id="IPR016039">
    <property type="entry name" value="Thiolase-like"/>
</dbReference>
<accession>F6FUN8</accession>
<dbReference type="STRING" id="743718.Isova_0502"/>
<feature type="domain" description="Beta-ketoacyl-[acyl-carrier-protein] synthase III N-terminal" evidence="4">
    <location>
        <begin position="149"/>
        <end position="225"/>
    </location>
</feature>
<keyword evidence="2 5" id="KW-0012">Acyltransferase</keyword>
<evidence type="ECO:0000313" key="5">
    <source>
        <dbReference type="EMBL" id="AEG43299.1"/>
    </source>
</evidence>
<dbReference type="GO" id="GO:0004315">
    <property type="term" value="F:3-oxoacyl-[acyl-carrier-protein] synthase activity"/>
    <property type="evidence" value="ECO:0007669"/>
    <property type="project" value="InterPro"/>
</dbReference>
<dbReference type="PANTHER" id="PTHR34069">
    <property type="entry name" value="3-OXOACYL-[ACYL-CARRIER-PROTEIN] SYNTHASE 3"/>
    <property type="match status" value="1"/>
</dbReference>
<reference evidence="5 6" key="1">
    <citation type="submission" date="2011-05" db="EMBL/GenBank/DDBJ databases">
        <title>Complete sequence of Isoptericola variabilis 225.</title>
        <authorList>
            <consortium name="US DOE Joint Genome Institute"/>
            <person name="Lucas S."/>
            <person name="Han J."/>
            <person name="Lapidus A."/>
            <person name="Cheng J.-F."/>
            <person name="Goodwin L."/>
            <person name="Pitluck S."/>
            <person name="Peters L."/>
            <person name="Mikhailova N."/>
            <person name="Zeytun A."/>
            <person name="Han C."/>
            <person name="Tapia R."/>
            <person name="Land M."/>
            <person name="Hauser L."/>
            <person name="Kyrpides N."/>
            <person name="Ivanova N."/>
            <person name="Pagani I."/>
            <person name="Siebers A."/>
            <person name="Allgaier M."/>
            <person name="Thelen M."/>
            <person name="Hugenholtz P."/>
            <person name="Gladden J."/>
            <person name="Woyke T."/>
        </authorList>
    </citation>
    <scope>NUCLEOTIDE SEQUENCE [LARGE SCALE GENOMIC DNA]</scope>
    <source>
        <strain evidence="6">225</strain>
    </source>
</reference>
<dbReference type="Pfam" id="PF08545">
    <property type="entry name" value="ACP_syn_III"/>
    <property type="match status" value="1"/>
</dbReference>
<keyword evidence="6" id="KW-1185">Reference proteome</keyword>
<protein>
    <submittedName>
        <fullName evidence="5">3-oxoacyl-(Acyl-carrier-protein) synthase 3</fullName>
        <ecNumber evidence="5">2.3.1.180</ecNumber>
    </submittedName>
</protein>
<evidence type="ECO:0000259" key="4">
    <source>
        <dbReference type="Pfam" id="PF08545"/>
    </source>
</evidence>
<dbReference type="Pfam" id="PF08541">
    <property type="entry name" value="ACP_syn_III_C"/>
    <property type="match status" value="1"/>
</dbReference>
<evidence type="ECO:0000256" key="1">
    <source>
        <dbReference type="ARBA" id="ARBA00022679"/>
    </source>
</evidence>
<evidence type="ECO:0000259" key="3">
    <source>
        <dbReference type="Pfam" id="PF08541"/>
    </source>
</evidence>
<sequence>MIAPMSEPTAPVVSSPLRLPAGAAGSRIVGLGHHQPAKTLTNDDIAQLVETNDEWIRSRTGIVTRHVAADDVTVADMATAAAVHALEDAGLSHDDVDLVIVATATAVDRSPNTAGRVAYALRTGVQPGASTPEGEEEPDLRDVVGPAVLDVNVACSGFAHAVGLADQAIRAGSARTAVVIGAEKLTAFTDWSDRSTCILTADGAGAAVLQSADEPGVGPVVWGSEPEITPAVLIEAPDERFAQDGRAVFKWAITRAAERARRVVEASGLGLDDIEVLVAHQANLRIIEPLAKSLGLEDKVVVTDIVESGNTSAASIPMGLSKWWHSGRVPAGAPALLFGFGGGFAWAGQVVLTPAR</sequence>
<gene>
    <name evidence="5" type="ordered locus">Isova_0502</name>
</gene>
<proteinExistence type="predicted"/>
<dbReference type="EMBL" id="CP002810">
    <property type="protein sequence ID" value="AEG43299.1"/>
    <property type="molecule type" value="Genomic_DNA"/>
</dbReference>
<dbReference type="GO" id="GO:0044550">
    <property type="term" value="P:secondary metabolite biosynthetic process"/>
    <property type="evidence" value="ECO:0007669"/>
    <property type="project" value="TreeGrafter"/>
</dbReference>
<dbReference type="Proteomes" id="UP000009236">
    <property type="component" value="Chromosome"/>
</dbReference>
<evidence type="ECO:0000313" key="6">
    <source>
        <dbReference type="Proteomes" id="UP000009236"/>
    </source>
</evidence>
<organism evidence="6">
    <name type="scientific">Isoptericola variabilis (strain 225)</name>
    <dbReference type="NCBI Taxonomy" id="743718"/>
    <lineage>
        <taxon>Bacteria</taxon>
        <taxon>Bacillati</taxon>
        <taxon>Actinomycetota</taxon>
        <taxon>Actinomycetes</taxon>
        <taxon>Micrococcales</taxon>
        <taxon>Promicromonosporaceae</taxon>
        <taxon>Isoptericola</taxon>
    </lineage>
</organism>
<dbReference type="AlphaFoldDB" id="F6FUN8"/>
<dbReference type="PANTHER" id="PTHR34069:SF2">
    <property type="entry name" value="BETA-KETOACYL-[ACYL-CARRIER-PROTEIN] SYNTHASE III"/>
    <property type="match status" value="1"/>
</dbReference>
<dbReference type="KEGG" id="iva:Isova_0502"/>
<dbReference type="SUPFAM" id="SSF53901">
    <property type="entry name" value="Thiolase-like"/>
    <property type="match status" value="1"/>
</dbReference>
<dbReference type="InterPro" id="IPR013751">
    <property type="entry name" value="ACP_syn_III_N"/>
</dbReference>
<dbReference type="HOGENOM" id="CLU_039592_4_2_11"/>
<dbReference type="EC" id="2.3.1.180" evidence="5"/>
<dbReference type="GO" id="GO:0033818">
    <property type="term" value="F:beta-ketoacyl-acyl-carrier-protein synthase III activity"/>
    <property type="evidence" value="ECO:0007669"/>
    <property type="project" value="UniProtKB-EC"/>
</dbReference>
<dbReference type="Gene3D" id="3.40.47.10">
    <property type="match status" value="1"/>
</dbReference>
<feature type="domain" description="Beta-ketoacyl-[acyl-carrier-protein] synthase III C-terminal" evidence="3">
    <location>
        <begin position="265"/>
        <end position="351"/>
    </location>
</feature>